<dbReference type="AlphaFoldDB" id="A0AA51UK06"/>
<proteinExistence type="predicted"/>
<keyword evidence="2" id="KW-1185">Reference proteome</keyword>
<dbReference type="KEGG" id="mseb:RE474_12055"/>
<accession>A0AA51UK06</accession>
<dbReference type="RefSeq" id="WP_309310606.1">
    <property type="nucleotide sequence ID" value="NZ_CP133592.1"/>
</dbReference>
<dbReference type="GeneID" id="84233462"/>
<protein>
    <submittedName>
        <fullName evidence="1">Uncharacterized protein</fullName>
    </submittedName>
</protein>
<reference evidence="1 2" key="1">
    <citation type="submission" date="2023-08" db="EMBL/GenBank/DDBJ databases">
        <title>Methanolobus mangrovi sp. nov. and Methanolobus sediminis sp. nov, two novel methylotrophic methanogens isolated from mangrove sediments in China.</title>
        <authorList>
            <person name="Zhou J."/>
        </authorList>
    </citation>
    <scope>NUCLEOTIDE SEQUENCE [LARGE SCALE GENOMIC DNA]</scope>
    <source>
        <strain evidence="1 2">FTZ6</strain>
    </source>
</reference>
<evidence type="ECO:0000313" key="1">
    <source>
        <dbReference type="EMBL" id="WMW24799.1"/>
    </source>
</evidence>
<organism evidence="1 2">
    <name type="scientific">Methanolobus sediminis</name>
    <dbReference type="NCBI Taxonomy" id="3072978"/>
    <lineage>
        <taxon>Archaea</taxon>
        <taxon>Methanobacteriati</taxon>
        <taxon>Methanobacteriota</taxon>
        <taxon>Stenosarchaea group</taxon>
        <taxon>Methanomicrobia</taxon>
        <taxon>Methanosarcinales</taxon>
        <taxon>Methanosarcinaceae</taxon>
        <taxon>Methanolobus</taxon>
    </lineage>
</organism>
<dbReference type="EMBL" id="CP133592">
    <property type="protein sequence ID" value="WMW24799.1"/>
    <property type="molecule type" value="Genomic_DNA"/>
</dbReference>
<name>A0AA51UK06_9EURY</name>
<evidence type="ECO:0000313" key="2">
    <source>
        <dbReference type="Proteomes" id="UP001182908"/>
    </source>
</evidence>
<sequence>MCMIEELGYSEENKKIYCTSCIIFQKTGKCEFLNYLESKITADINKEYFQEILIDDCGF</sequence>
<gene>
    <name evidence="1" type="ORF">RE474_12055</name>
</gene>
<dbReference type="Proteomes" id="UP001182908">
    <property type="component" value="Chromosome"/>
</dbReference>